<name>A0A2H3E266_ARMGA</name>
<dbReference type="EMBL" id="KZ293652">
    <property type="protein sequence ID" value="PBK95417.1"/>
    <property type="molecule type" value="Genomic_DNA"/>
</dbReference>
<evidence type="ECO:0008006" key="7">
    <source>
        <dbReference type="Google" id="ProtNLM"/>
    </source>
</evidence>
<dbReference type="Pfam" id="PF10250">
    <property type="entry name" value="O-FucT"/>
    <property type="match status" value="1"/>
</dbReference>
<dbReference type="GO" id="GO:0016740">
    <property type="term" value="F:transferase activity"/>
    <property type="evidence" value="ECO:0007669"/>
    <property type="project" value="UniProtKB-KW"/>
</dbReference>
<dbReference type="InterPro" id="IPR019378">
    <property type="entry name" value="GDP-Fuc_O-FucTrfase"/>
</dbReference>
<accession>A0A2H3E266</accession>
<dbReference type="Proteomes" id="UP000217790">
    <property type="component" value="Unassembled WGS sequence"/>
</dbReference>
<dbReference type="OMA" id="HEQEGTI"/>
<dbReference type="InParanoid" id="A0A2H3E266"/>
<gene>
    <name evidence="5" type="ORF">ARMGADRAFT_1062042</name>
</gene>
<dbReference type="OrthoDB" id="423313at2759"/>
<keyword evidence="4" id="KW-0812">Transmembrane</keyword>
<dbReference type="AlphaFoldDB" id="A0A2H3E266"/>
<keyword evidence="1" id="KW-0808">Transferase</keyword>
<evidence type="ECO:0000256" key="1">
    <source>
        <dbReference type="ARBA" id="ARBA00022679"/>
    </source>
</evidence>
<evidence type="ECO:0000313" key="6">
    <source>
        <dbReference type="Proteomes" id="UP000217790"/>
    </source>
</evidence>
<reference evidence="6" key="1">
    <citation type="journal article" date="2017" name="Nat. Ecol. Evol.">
        <title>Genome expansion and lineage-specific genetic innovations in the forest pathogenic fungi Armillaria.</title>
        <authorList>
            <person name="Sipos G."/>
            <person name="Prasanna A.N."/>
            <person name="Walter M.C."/>
            <person name="O'Connor E."/>
            <person name="Balint B."/>
            <person name="Krizsan K."/>
            <person name="Kiss B."/>
            <person name="Hess J."/>
            <person name="Varga T."/>
            <person name="Slot J."/>
            <person name="Riley R."/>
            <person name="Boka B."/>
            <person name="Rigling D."/>
            <person name="Barry K."/>
            <person name="Lee J."/>
            <person name="Mihaltcheva S."/>
            <person name="LaButti K."/>
            <person name="Lipzen A."/>
            <person name="Waldron R."/>
            <person name="Moloney N.M."/>
            <person name="Sperisen C."/>
            <person name="Kredics L."/>
            <person name="Vagvoelgyi C."/>
            <person name="Patrignani A."/>
            <person name="Fitzpatrick D."/>
            <person name="Nagy I."/>
            <person name="Doyle S."/>
            <person name="Anderson J.B."/>
            <person name="Grigoriev I.V."/>
            <person name="Gueldener U."/>
            <person name="Muensterkoetter M."/>
            <person name="Nagy L.G."/>
        </authorList>
    </citation>
    <scope>NUCLEOTIDE SEQUENCE [LARGE SCALE GENOMIC DNA]</scope>
    <source>
        <strain evidence="6">Ar21-2</strain>
    </source>
</reference>
<feature type="transmembrane region" description="Helical" evidence="4">
    <location>
        <begin position="114"/>
        <end position="137"/>
    </location>
</feature>
<evidence type="ECO:0000313" key="5">
    <source>
        <dbReference type="EMBL" id="PBK95417.1"/>
    </source>
</evidence>
<keyword evidence="4" id="KW-0472">Membrane</keyword>
<proteinExistence type="predicted"/>
<organism evidence="5 6">
    <name type="scientific">Armillaria gallica</name>
    <name type="common">Bulbous honey fungus</name>
    <name type="synonym">Armillaria bulbosa</name>
    <dbReference type="NCBI Taxonomy" id="47427"/>
    <lineage>
        <taxon>Eukaryota</taxon>
        <taxon>Fungi</taxon>
        <taxon>Dikarya</taxon>
        <taxon>Basidiomycota</taxon>
        <taxon>Agaricomycotina</taxon>
        <taxon>Agaricomycetes</taxon>
        <taxon>Agaricomycetidae</taxon>
        <taxon>Agaricales</taxon>
        <taxon>Marasmiineae</taxon>
        <taxon>Physalacriaceae</taxon>
        <taxon>Armillaria</taxon>
    </lineage>
</organism>
<evidence type="ECO:0000256" key="4">
    <source>
        <dbReference type="SAM" id="Phobius"/>
    </source>
</evidence>
<sequence>MLFMSRRRLSGTAVFILNTLSIVVLLYVSLYVLKKTGVFRQQSEETLSDEICPASCLNDDLTAESTAVETTPTSYYSAVEATQPTVKPWDSSYYVRGTPGPNFRDNLLKDKSYLTAWCLGGFTNLFMCQVNMIYLGIISDRIPVLPPFSPSHHISDEAGILAFGDVFNLTHLRDVLQSPVIEWSDIKTPLKKLGDPSASWETIGCWSVRSRDVGEPSPDYNFARSLALDASYTRVPDQMYRSSDLDEGHTNFWNLASLIYPVQPAFGDQTFPLLKASGKGEREPPDRHLTCIDTLYYVGSGADSFEWFRPWSPAWRTVGKHLRFTDHMEKLGKEHASRVFDVAPNELPPFIAVHVRHGDFKGNCWATDVIKECYADLAAFARRVEEMQAELREKLGLDVIHVIISSDEKDEEFWEEVDDLGWGYVDHEQEGTIKMYGEWYGPIIDIVIHSLAVGFVGTDGSTLSLVSHRRVEDWNNGVTRMVKWGYAGADNH</sequence>
<keyword evidence="2" id="KW-0294">Fucose metabolism</keyword>
<dbReference type="Gene3D" id="3.40.50.11350">
    <property type="match status" value="1"/>
</dbReference>
<evidence type="ECO:0000256" key="2">
    <source>
        <dbReference type="ARBA" id="ARBA00023253"/>
    </source>
</evidence>
<keyword evidence="6" id="KW-1185">Reference proteome</keyword>
<dbReference type="STRING" id="47427.A0A2H3E266"/>
<evidence type="ECO:0000256" key="3">
    <source>
        <dbReference type="ARBA" id="ARBA00023277"/>
    </source>
</evidence>
<dbReference type="CDD" id="cd11296">
    <property type="entry name" value="O-FucT_like"/>
    <property type="match status" value="1"/>
</dbReference>
<keyword evidence="3" id="KW-0119">Carbohydrate metabolism</keyword>
<keyword evidence="4" id="KW-1133">Transmembrane helix</keyword>
<feature type="transmembrane region" description="Helical" evidence="4">
    <location>
        <begin position="12"/>
        <end position="33"/>
    </location>
</feature>
<dbReference type="GO" id="GO:0006004">
    <property type="term" value="P:fucose metabolic process"/>
    <property type="evidence" value="ECO:0007669"/>
    <property type="project" value="UniProtKB-KW"/>
</dbReference>
<protein>
    <recommendedName>
        <fullName evidence="7">GDP-fucose protein O-fucosyltransferase</fullName>
    </recommendedName>
</protein>